<organism evidence="2 3">
    <name type="scientific">Enhygromyxa salina</name>
    <dbReference type="NCBI Taxonomy" id="215803"/>
    <lineage>
        <taxon>Bacteria</taxon>
        <taxon>Pseudomonadati</taxon>
        <taxon>Myxococcota</taxon>
        <taxon>Polyangia</taxon>
        <taxon>Nannocystales</taxon>
        <taxon>Nannocystaceae</taxon>
        <taxon>Enhygromyxa</taxon>
    </lineage>
</organism>
<dbReference type="EMBL" id="PVNL01000135">
    <property type="protein sequence ID" value="PRP96254.1"/>
    <property type="molecule type" value="Genomic_DNA"/>
</dbReference>
<proteinExistence type="predicted"/>
<reference evidence="2 3" key="1">
    <citation type="submission" date="2018-03" db="EMBL/GenBank/DDBJ databases">
        <title>Draft Genome Sequences of the Obligatory Marine Myxobacteria Enhygromyxa salina SWB007.</title>
        <authorList>
            <person name="Poehlein A."/>
            <person name="Moghaddam J.A."/>
            <person name="Harms H."/>
            <person name="Alanjari M."/>
            <person name="Koenig G.M."/>
            <person name="Daniel R."/>
            <person name="Schaeberle T.F."/>
        </authorList>
    </citation>
    <scope>NUCLEOTIDE SEQUENCE [LARGE SCALE GENOMIC DNA]</scope>
    <source>
        <strain evidence="2 3">SWB007</strain>
    </source>
</reference>
<name>A0A2S9XTU4_9BACT</name>
<dbReference type="SUPFAM" id="SSF53756">
    <property type="entry name" value="UDP-Glycosyltransferase/glycogen phosphorylase"/>
    <property type="match status" value="1"/>
</dbReference>
<dbReference type="InterPro" id="IPR055259">
    <property type="entry name" value="YkvP/CgeB_Glyco_trans-like"/>
</dbReference>
<evidence type="ECO:0000313" key="3">
    <source>
        <dbReference type="Proteomes" id="UP000238823"/>
    </source>
</evidence>
<evidence type="ECO:0000313" key="2">
    <source>
        <dbReference type="EMBL" id="PRP96254.1"/>
    </source>
</evidence>
<dbReference type="AlphaFoldDB" id="A0A2S9XTU4"/>
<dbReference type="Pfam" id="PF13524">
    <property type="entry name" value="Glyco_trans_1_2"/>
    <property type="match status" value="1"/>
</dbReference>
<evidence type="ECO:0000259" key="1">
    <source>
        <dbReference type="Pfam" id="PF13524"/>
    </source>
</evidence>
<dbReference type="OrthoDB" id="9813806at2"/>
<protein>
    <recommendedName>
        <fullName evidence="1">Spore protein YkvP/CgeB glycosyl transferase-like domain-containing protein</fullName>
    </recommendedName>
</protein>
<comment type="caution">
    <text evidence="2">The sequence shown here is derived from an EMBL/GenBank/DDBJ whole genome shotgun (WGS) entry which is preliminary data.</text>
</comment>
<feature type="domain" description="Spore protein YkvP/CgeB glycosyl transferase-like" evidence="1">
    <location>
        <begin position="205"/>
        <end position="350"/>
    </location>
</feature>
<sequence>MRTELDIVILGLSITSSWGNGHATTYRALIRELDRMGMRVHFLERDTAWYAASRDLPTPPFCRTSLYASLEELRDVHAEAVRDADVVIVGSYVPDGVELSRWVLERARGLRAFYDIDTPVTLAKLARRDFEYLHPSLIPRFDLYLSFTGGETLATLEQTHGSPCARALYCSVDPEHYAPRADVATRWDLGYLGTYSDDRQVRVESLLCEPARSLPDQRFVVAGSRYPAQLRWPKNVERIEHLPPPEHSSFYNAQRFALNVTRDDMIQAGYSPSVRLFEAAACGVPIISDIWPGIETILTPNEELLLVRSGAEVGELLASLREDQRRAIGQRARARVLSAHTCAHRARQLLGYCREAAAIKGRAR</sequence>
<dbReference type="Proteomes" id="UP000238823">
    <property type="component" value="Unassembled WGS sequence"/>
</dbReference>
<dbReference type="Gene3D" id="3.40.50.2000">
    <property type="entry name" value="Glycogen Phosphorylase B"/>
    <property type="match status" value="1"/>
</dbReference>
<dbReference type="RefSeq" id="WP_106093856.1">
    <property type="nucleotide sequence ID" value="NZ_PVNL01000135.1"/>
</dbReference>
<accession>A0A2S9XTU4</accession>
<gene>
    <name evidence="2" type="ORF">ENSA7_70680</name>
</gene>